<accession>A0AAD4H4J7</accession>
<name>A0AAD4H4J7_9FUNG</name>
<keyword evidence="2" id="KW-1185">Reference proteome</keyword>
<dbReference type="EMBL" id="JAAAIL010001139">
    <property type="protein sequence ID" value="KAG0271444.1"/>
    <property type="molecule type" value="Genomic_DNA"/>
</dbReference>
<reference evidence="1" key="1">
    <citation type="journal article" date="2020" name="Fungal Divers.">
        <title>Resolving the Mortierellaceae phylogeny through synthesis of multi-gene phylogenetics and phylogenomics.</title>
        <authorList>
            <person name="Vandepol N."/>
            <person name="Liber J."/>
            <person name="Desiro A."/>
            <person name="Na H."/>
            <person name="Kennedy M."/>
            <person name="Barry K."/>
            <person name="Grigoriev I.V."/>
            <person name="Miller A.N."/>
            <person name="O'Donnell K."/>
            <person name="Stajich J.E."/>
            <person name="Bonito G."/>
        </authorList>
    </citation>
    <scope>NUCLEOTIDE SEQUENCE</scope>
    <source>
        <strain evidence="1">NRRL 28262</strain>
    </source>
</reference>
<dbReference type="AlphaFoldDB" id="A0AAD4H4J7"/>
<dbReference type="Proteomes" id="UP001194580">
    <property type="component" value="Unassembled WGS sequence"/>
</dbReference>
<gene>
    <name evidence="1" type="ORF">BGZ95_000732</name>
</gene>
<protein>
    <submittedName>
        <fullName evidence="1">Uncharacterized protein</fullName>
    </submittedName>
</protein>
<proteinExistence type="predicted"/>
<sequence>MATKTKIPMCIDDKQDNGCVKYKRRAKNMSSDDISFSTYDLEKFACSDINSTMIDDGANY</sequence>
<evidence type="ECO:0000313" key="1">
    <source>
        <dbReference type="EMBL" id="KAG0271444.1"/>
    </source>
</evidence>
<evidence type="ECO:0000313" key="2">
    <source>
        <dbReference type="Proteomes" id="UP001194580"/>
    </source>
</evidence>
<comment type="caution">
    <text evidence="1">The sequence shown here is derived from an EMBL/GenBank/DDBJ whole genome shotgun (WGS) entry which is preliminary data.</text>
</comment>
<organism evidence="1 2">
    <name type="scientific">Linnemannia exigua</name>
    <dbReference type="NCBI Taxonomy" id="604196"/>
    <lineage>
        <taxon>Eukaryota</taxon>
        <taxon>Fungi</taxon>
        <taxon>Fungi incertae sedis</taxon>
        <taxon>Mucoromycota</taxon>
        <taxon>Mortierellomycotina</taxon>
        <taxon>Mortierellomycetes</taxon>
        <taxon>Mortierellales</taxon>
        <taxon>Mortierellaceae</taxon>
        <taxon>Linnemannia</taxon>
    </lineage>
</organism>